<sequence length="252" mass="28194">MQLQSIGQFVWHGRRPHKTAVRQSPTTSSSIPPTGERVGQRTTTARRLPQLRPSLVSLTRRLISFGSVPQTRSALAHRPQWSLPFRGRRHYQVLHSTSLLARSISIPFHSRGLCQQQMAAQPLPTMSSSIRPTMGLAGQPLSTRLPLCAPSLLPNLSVARRIYSEFPLKIRRVLARRPNQRAHASPEFHPSRVALRTRLLALRMLQSDGVHQHPTAVRWSPTMSSSTPSTMARHGQHGPNHTATERCARSRA</sequence>
<name>A0A6J6KP43_9ZZZZ</name>
<proteinExistence type="predicted"/>
<evidence type="ECO:0000256" key="1">
    <source>
        <dbReference type="SAM" id="MobiDB-lite"/>
    </source>
</evidence>
<feature type="compositionally biased region" description="Basic and acidic residues" evidence="1">
    <location>
        <begin position="243"/>
        <end position="252"/>
    </location>
</feature>
<dbReference type="EMBL" id="CAEZWB010000108">
    <property type="protein sequence ID" value="CAB4651597.1"/>
    <property type="molecule type" value="Genomic_DNA"/>
</dbReference>
<reference evidence="2" key="1">
    <citation type="submission" date="2020-05" db="EMBL/GenBank/DDBJ databases">
        <authorList>
            <person name="Chiriac C."/>
            <person name="Salcher M."/>
            <person name="Ghai R."/>
            <person name="Kavagutti S V."/>
        </authorList>
    </citation>
    <scope>NUCLEOTIDE SEQUENCE</scope>
</reference>
<evidence type="ECO:0000313" key="2">
    <source>
        <dbReference type="EMBL" id="CAB4651597.1"/>
    </source>
</evidence>
<feature type="compositionally biased region" description="Low complexity" evidence="1">
    <location>
        <begin position="220"/>
        <end position="231"/>
    </location>
</feature>
<protein>
    <submittedName>
        <fullName evidence="2">Unannotated protein</fullName>
    </submittedName>
</protein>
<gene>
    <name evidence="2" type="ORF">UFOPK2166_00846</name>
</gene>
<feature type="region of interest" description="Disordered" evidence="1">
    <location>
        <begin position="212"/>
        <end position="252"/>
    </location>
</feature>
<feature type="compositionally biased region" description="Low complexity" evidence="1">
    <location>
        <begin position="24"/>
        <end position="34"/>
    </location>
</feature>
<dbReference type="AlphaFoldDB" id="A0A6J6KP43"/>
<feature type="region of interest" description="Disordered" evidence="1">
    <location>
        <begin position="14"/>
        <end position="48"/>
    </location>
</feature>
<organism evidence="2">
    <name type="scientific">freshwater metagenome</name>
    <dbReference type="NCBI Taxonomy" id="449393"/>
    <lineage>
        <taxon>unclassified sequences</taxon>
        <taxon>metagenomes</taxon>
        <taxon>ecological metagenomes</taxon>
    </lineage>
</organism>
<accession>A0A6J6KP43</accession>